<dbReference type="Pfam" id="PF00069">
    <property type="entry name" value="Pkinase"/>
    <property type="match status" value="1"/>
</dbReference>
<keyword evidence="11 22" id="KW-0418">Kinase</keyword>
<dbReference type="STRING" id="429701.A0A2G9GJC2"/>
<comment type="catalytic activity">
    <reaction evidence="18">
        <text>L-seryl-[protein] + ATP = O-phospho-L-seryl-[protein] + ADP + H(+)</text>
        <dbReference type="Rhea" id="RHEA:17989"/>
        <dbReference type="Rhea" id="RHEA-COMP:9863"/>
        <dbReference type="Rhea" id="RHEA-COMP:11604"/>
        <dbReference type="ChEBI" id="CHEBI:15378"/>
        <dbReference type="ChEBI" id="CHEBI:29999"/>
        <dbReference type="ChEBI" id="CHEBI:30616"/>
        <dbReference type="ChEBI" id="CHEBI:83421"/>
        <dbReference type="ChEBI" id="CHEBI:456216"/>
        <dbReference type="EC" id="2.7.11.1"/>
    </reaction>
</comment>
<evidence type="ECO:0000313" key="22">
    <source>
        <dbReference type="EMBL" id="PIN05295.1"/>
    </source>
</evidence>
<dbReference type="PROSITE" id="PS00107">
    <property type="entry name" value="PROTEIN_KINASE_ATP"/>
    <property type="match status" value="1"/>
</dbReference>
<accession>A0A2G9GJC2</accession>
<keyword evidence="10 19" id="KW-0547">Nucleotide-binding</keyword>
<dbReference type="PANTHER" id="PTHR48005">
    <property type="entry name" value="LEUCINE RICH REPEAT KINASE 2"/>
    <property type="match status" value="1"/>
</dbReference>
<keyword evidence="12 19" id="KW-0067">ATP-binding</keyword>
<keyword evidence="13 20" id="KW-1133">Transmembrane helix</keyword>
<evidence type="ECO:0000259" key="21">
    <source>
        <dbReference type="PROSITE" id="PS50011"/>
    </source>
</evidence>
<evidence type="ECO:0000256" key="1">
    <source>
        <dbReference type="ARBA" id="ARBA00004479"/>
    </source>
</evidence>
<evidence type="ECO:0000256" key="19">
    <source>
        <dbReference type="PROSITE-ProRule" id="PRU10141"/>
    </source>
</evidence>
<evidence type="ECO:0000256" key="4">
    <source>
        <dbReference type="ARBA" id="ARBA00022553"/>
    </source>
</evidence>
<keyword evidence="4" id="KW-0597">Phosphoprotein</keyword>
<evidence type="ECO:0000256" key="10">
    <source>
        <dbReference type="ARBA" id="ARBA00022741"/>
    </source>
</evidence>
<dbReference type="GO" id="GO:0005524">
    <property type="term" value="F:ATP binding"/>
    <property type="evidence" value="ECO:0007669"/>
    <property type="project" value="UniProtKB-UniRule"/>
</dbReference>
<dbReference type="FunFam" id="3.30.200.20:FF:000309">
    <property type="entry name" value="Leucine-rich repeat receptor protein kinase MSP1"/>
    <property type="match status" value="1"/>
</dbReference>
<evidence type="ECO:0000256" key="16">
    <source>
        <dbReference type="ARBA" id="ARBA00023180"/>
    </source>
</evidence>
<keyword evidence="5" id="KW-0433">Leucine-rich repeat</keyword>
<evidence type="ECO:0000256" key="11">
    <source>
        <dbReference type="ARBA" id="ARBA00022777"/>
    </source>
</evidence>
<dbReference type="Gene3D" id="3.30.200.20">
    <property type="entry name" value="Phosphorylase Kinase, domain 1"/>
    <property type="match status" value="1"/>
</dbReference>
<keyword evidence="16" id="KW-0325">Glycoprotein</keyword>
<evidence type="ECO:0000256" key="7">
    <source>
        <dbReference type="ARBA" id="ARBA00022692"/>
    </source>
</evidence>
<organism evidence="22 23">
    <name type="scientific">Handroanthus impetiginosus</name>
    <dbReference type="NCBI Taxonomy" id="429701"/>
    <lineage>
        <taxon>Eukaryota</taxon>
        <taxon>Viridiplantae</taxon>
        <taxon>Streptophyta</taxon>
        <taxon>Embryophyta</taxon>
        <taxon>Tracheophyta</taxon>
        <taxon>Spermatophyta</taxon>
        <taxon>Magnoliopsida</taxon>
        <taxon>eudicotyledons</taxon>
        <taxon>Gunneridae</taxon>
        <taxon>Pentapetalae</taxon>
        <taxon>asterids</taxon>
        <taxon>lamiids</taxon>
        <taxon>Lamiales</taxon>
        <taxon>Bignoniaceae</taxon>
        <taxon>Crescentiina</taxon>
        <taxon>Tabebuia alliance</taxon>
        <taxon>Handroanthus</taxon>
    </lineage>
</organism>
<evidence type="ECO:0000256" key="8">
    <source>
        <dbReference type="ARBA" id="ARBA00022729"/>
    </source>
</evidence>
<dbReference type="InterPro" id="IPR011009">
    <property type="entry name" value="Kinase-like_dom_sf"/>
</dbReference>
<evidence type="ECO:0000313" key="23">
    <source>
        <dbReference type="Proteomes" id="UP000231279"/>
    </source>
</evidence>
<dbReference type="Proteomes" id="UP000231279">
    <property type="component" value="Unassembled WGS sequence"/>
</dbReference>
<reference evidence="23" key="1">
    <citation type="journal article" date="2018" name="Gigascience">
        <title>Genome assembly of the Pink Ipe (Handroanthus impetiginosus, Bignoniaceae), a highly valued, ecologically keystone Neotropical timber forest tree.</title>
        <authorList>
            <person name="Silva-Junior O.B."/>
            <person name="Grattapaglia D."/>
            <person name="Novaes E."/>
            <person name="Collevatti R.G."/>
        </authorList>
    </citation>
    <scope>NUCLEOTIDE SEQUENCE [LARGE SCALE GENOMIC DNA]</scope>
    <source>
        <strain evidence="23">cv. UFG-1</strain>
    </source>
</reference>
<keyword evidence="9" id="KW-0677">Repeat</keyword>
<dbReference type="PANTHER" id="PTHR48005:SF16">
    <property type="entry name" value="MDIS1-INTERACTING RECEPTOR LIKE KINASE 2-LIKE ISOFORM X1"/>
    <property type="match status" value="1"/>
</dbReference>
<dbReference type="GO" id="GO:0004674">
    <property type="term" value="F:protein serine/threonine kinase activity"/>
    <property type="evidence" value="ECO:0007669"/>
    <property type="project" value="UniProtKB-KW"/>
</dbReference>
<dbReference type="InterPro" id="IPR008266">
    <property type="entry name" value="Tyr_kinase_AS"/>
</dbReference>
<keyword evidence="23" id="KW-1185">Reference proteome</keyword>
<name>A0A2G9GJC2_9LAMI</name>
<gene>
    <name evidence="22" type="ORF">CDL12_22166</name>
</gene>
<evidence type="ECO:0000256" key="5">
    <source>
        <dbReference type="ARBA" id="ARBA00022614"/>
    </source>
</evidence>
<feature type="domain" description="Protein kinase" evidence="21">
    <location>
        <begin position="74"/>
        <end position="343"/>
    </location>
</feature>
<dbReference type="GO" id="GO:0106310">
    <property type="term" value="F:protein serine kinase activity"/>
    <property type="evidence" value="ECO:0007669"/>
    <property type="project" value="RHEA"/>
</dbReference>
<sequence>MMNSSFALCIVITIFFPLATLVLVFVGFLLLCKLKSKNANPDQPQSTKHGDIFKIWNFYGKIAYEHIIEATKDFDMSYFIGIGGHGNVYRAELPNKRVVALKKLHRLEGENPTYDKCFKNEAKILSQIRHQNIVKLFGYCLHKRCMFLIYDYMERGSLFCVLRDEHKALDLDWIKRVNVVKSIAYALSYMHHDCTPPILHRDVSTNNILLDSKLEAHLSDFGTARVLDSNSSNQTQIAGTLGYIAPELAYTMIVNEKCDVYSFGIIALETIAGSHPREFISSFTRRSTAKDIILQDCLDKRLPPLADLRVATDIVRIVSIALACLNPNPKSRPLMKEVSQEFLVNNPPKLSRPLDNMSISELMN</sequence>
<feature type="transmembrane region" description="Helical" evidence="20">
    <location>
        <begin position="7"/>
        <end position="31"/>
    </location>
</feature>
<dbReference type="InterPro" id="IPR051420">
    <property type="entry name" value="Ser_Thr_Kinases_DiverseReg"/>
</dbReference>
<feature type="binding site" evidence="19">
    <location>
        <position position="102"/>
    </location>
    <ligand>
        <name>ATP</name>
        <dbReference type="ChEBI" id="CHEBI:30616"/>
    </ligand>
</feature>
<comment type="subcellular location">
    <subcellularLocation>
        <location evidence="1">Membrane</location>
        <topology evidence="1">Single-pass type I membrane protein</topology>
    </subcellularLocation>
</comment>
<dbReference type="PROSITE" id="PS50011">
    <property type="entry name" value="PROTEIN_KINASE_DOM"/>
    <property type="match status" value="1"/>
</dbReference>
<dbReference type="AlphaFoldDB" id="A0A2G9GJC2"/>
<evidence type="ECO:0000256" key="3">
    <source>
        <dbReference type="ARBA" id="ARBA00022527"/>
    </source>
</evidence>
<keyword evidence="7 20" id="KW-0812">Transmembrane</keyword>
<keyword evidence="15" id="KW-0675">Receptor</keyword>
<comment type="catalytic activity">
    <reaction evidence="17">
        <text>L-threonyl-[protein] + ATP = O-phospho-L-threonyl-[protein] + ADP + H(+)</text>
        <dbReference type="Rhea" id="RHEA:46608"/>
        <dbReference type="Rhea" id="RHEA-COMP:11060"/>
        <dbReference type="Rhea" id="RHEA-COMP:11605"/>
        <dbReference type="ChEBI" id="CHEBI:15378"/>
        <dbReference type="ChEBI" id="CHEBI:30013"/>
        <dbReference type="ChEBI" id="CHEBI:30616"/>
        <dbReference type="ChEBI" id="CHEBI:61977"/>
        <dbReference type="ChEBI" id="CHEBI:456216"/>
        <dbReference type="EC" id="2.7.11.1"/>
    </reaction>
</comment>
<evidence type="ECO:0000256" key="6">
    <source>
        <dbReference type="ARBA" id="ARBA00022679"/>
    </source>
</evidence>
<dbReference type="EMBL" id="NKXS01004824">
    <property type="protein sequence ID" value="PIN05295.1"/>
    <property type="molecule type" value="Genomic_DNA"/>
</dbReference>
<evidence type="ECO:0000256" key="17">
    <source>
        <dbReference type="ARBA" id="ARBA00047899"/>
    </source>
</evidence>
<evidence type="ECO:0000256" key="20">
    <source>
        <dbReference type="SAM" id="Phobius"/>
    </source>
</evidence>
<proteinExistence type="predicted"/>
<evidence type="ECO:0000256" key="2">
    <source>
        <dbReference type="ARBA" id="ARBA00012513"/>
    </source>
</evidence>
<dbReference type="Gene3D" id="1.10.510.10">
    <property type="entry name" value="Transferase(Phosphotransferase) domain 1"/>
    <property type="match status" value="1"/>
</dbReference>
<evidence type="ECO:0000256" key="12">
    <source>
        <dbReference type="ARBA" id="ARBA00022840"/>
    </source>
</evidence>
<dbReference type="InterPro" id="IPR000719">
    <property type="entry name" value="Prot_kinase_dom"/>
</dbReference>
<dbReference type="InterPro" id="IPR017441">
    <property type="entry name" value="Protein_kinase_ATP_BS"/>
</dbReference>
<dbReference type="FunFam" id="1.10.510.10:FF:000445">
    <property type="entry name" value="MDIS1-interacting receptor like kinase 2"/>
    <property type="match status" value="1"/>
</dbReference>
<keyword evidence="8" id="KW-0732">Signal</keyword>
<evidence type="ECO:0000256" key="13">
    <source>
        <dbReference type="ARBA" id="ARBA00022989"/>
    </source>
</evidence>
<dbReference type="SUPFAM" id="SSF56112">
    <property type="entry name" value="Protein kinase-like (PK-like)"/>
    <property type="match status" value="1"/>
</dbReference>
<protein>
    <recommendedName>
        <fullName evidence="2">non-specific serine/threonine protein kinase</fullName>
        <ecNumber evidence="2">2.7.11.1</ecNumber>
    </recommendedName>
</protein>
<evidence type="ECO:0000256" key="15">
    <source>
        <dbReference type="ARBA" id="ARBA00023170"/>
    </source>
</evidence>
<keyword evidence="6 22" id="KW-0808">Transferase</keyword>
<comment type="caution">
    <text evidence="22">The sequence shown here is derived from an EMBL/GenBank/DDBJ whole genome shotgun (WGS) entry which is preliminary data.</text>
</comment>
<dbReference type="GO" id="GO:0016020">
    <property type="term" value="C:membrane"/>
    <property type="evidence" value="ECO:0007669"/>
    <property type="project" value="UniProtKB-SubCell"/>
</dbReference>
<evidence type="ECO:0000256" key="9">
    <source>
        <dbReference type="ARBA" id="ARBA00022737"/>
    </source>
</evidence>
<dbReference type="EC" id="2.7.11.1" evidence="2"/>
<keyword evidence="3 22" id="KW-0723">Serine/threonine-protein kinase</keyword>
<evidence type="ECO:0000256" key="18">
    <source>
        <dbReference type="ARBA" id="ARBA00048679"/>
    </source>
</evidence>
<dbReference type="PROSITE" id="PS00109">
    <property type="entry name" value="PROTEIN_KINASE_TYR"/>
    <property type="match status" value="1"/>
</dbReference>
<keyword evidence="14 20" id="KW-0472">Membrane</keyword>
<evidence type="ECO:0000256" key="14">
    <source>
        <dbReference type="ARBA" id="ARBA00023136"/>
    </source>
</evidence>
<dbReference type="OrthoDB" id="903856at2759"/>